<evidence type="ECO:0000313" key="2">
    <source>
        <dbReference type="Proteomes" id="UP000077315"/>
    </source>
</evidence>
<protein>
    <submittedName>
        <fullName evidence="1">Uncharacterized protein</fullName>
    </submittedName>
</protein>
<dbReference type="InParanoid" id="A0A167QY38"/>
<sequence length="262" mass="29594">MNIQFLFENGKKSVVDEEQFLLEMLSSHTQYLAQLPPESEKEIEDKVKFFKLLFERCLSGPLLKNSLGFMFVHHKNGLSIMRRNLASLRNGERSAVHAFSTGNIKTLFLSVFMIVFRPPRQSNEEVETSMYIITIIQSYIVRPLWPEKGTPEVVTVSKTRATIASILGASSAEGLIKRSLGLSQPPLNKTRKRGDGVGHRVTTKGKFKNIDPTDFTGLKLPSLLPFLLLSRDTSRALLTRFSLIYANFNKNVPRAETMSLVF</sequence>
<accession>A0A167QY38</accession>
<keyword evidence="2" id="KW-1185">Reference proteome</keyword>
<dbReference type="GeneID" id="28995252"/>
<proteinExistence type="predicted"/>
<reference evidence="2" key="1">
    <citation type="submission" date="2015-06" db="EMBL/GenBank/DDBJ databases">
        <title>Expansion of signal transduction pathways in fungi by whole-genome duplication.</title>
        <authorList>
            <consortium name="DOE Joint Genome Institute"/>
            <person name="Corrochano L.M."/>
            <person name="Kuo A."/>
            <person name="Marcet-Houben M."/>
            <person name="Polaino S."/>
            <person name="Salamov A."/>
            <person name="Villalobos J.M."/>
            <person name="Alvarez M.I."/>
            <person name="Avalos J."/>
            <person name="Benito E.P."/>
            <person name="Benoit I."/>
            <person name="Burger G."/>
            <person name="Camino L.P."/>
            <person name="Canovas D."/>
            <person name="Cerda-Olmedo E."/>
            <person name="Cheng J.-F."/>
            <person name="Dominguez A."/>
            <person name="Elias M."/>
            <person name="Eslava A.P."/>
            <person name="Glaser F."/>
            <person name="Grimwood J."/>
            <person name="Gutierrez G."/>
            <person name="Heitman J."/>
            <person name="Henrissat B."/>
            <person name="Iturriaga E.A."/>
            <person name="Lang B.F."/>
            <person name="Lavin J.L."/>
            <person name="Lee S."/>
            <person name="Li W."/>
            <person name="Lindquist E."/>
            <person name="Lopez-Garcia S."/>
            <person name="Luque E.M."/>
            <person name="Marcos A.T."/>
            <person name="Martin J."/>
            <person name="McCluskey K."/>
            <person name="Medina H.R."/>
            <person name="Miralles-Duran A."/>
            <person name="Miyazaki A."/>
            <person name="Munoz-Torres E."/>
            <person name="Oguiza J.A."/>
            <person name="Ohm R."/>
            <person name="Olmedo M."/>
            <person name="Orejas M."/>
            <person name="Ortiz-Castellanos L."/>
            <person name="Pisabarro A.G."/>
            <person name="Rodriguez-Romero J."/>
            <person name="Ruiz-Herrera J."/>
            <person name="Ruiz-Vazquez R."/>
            <person name="Sanz C."/>
            <person name="Schackwitz W."/>
            <person name="Schmutz J."/>
            <person name="Shahriari M."/>
            <person name="Shelest E."/>
            <person name="Silva-Franco F."/>
            <person name="Soanes D."/>
            <person name="Syed K."/>
            <person name="Tagua V.G."/>
            <person name="Talbot N.J."/>
            <person name="Thon M."/>
            <person name="De vries R.P."/>
            <person name="Wiebenga A."/>
            <person name="Yadav J.S."/>
            <person name="Braun E.L."/>
            <person name="Baker S."/>
            <person name="Garre V."/>
            <person name="Horwitz B."/>
            <person name="Torres-Martinez S."/>
            <person name="Idnurm A."/>
            <person name="Herrera-Estrella A."/>
            <person name="Gabaldon T."/>
            <person name="Grigoriev I.V."/>
        </authorList>
    </citation>
    <scope>NUCLEOTIDE SEQUENCE [LARGE SCALE GENOMIC DNA]</scope>
    <source>
        <strain evidence="2">NRRL 1555(-)</strain>
    </source>
</reference>
<evidence type="ECO:0000313" key="1">
    <source>
        <dbReference type="EMBL" id="OAD80454.1"/>
    </source>
</evidence>
<dbReference type="RefSeq" id="XP_018298494.1">
    <property type="nucleotide sequence ID" value="XM_018434346.1"/>
</dbReference>
<dbReference type="EMBL" id="KV440971">
    <property type="protein sequence ID" value="OAD80454.1"/>
    <property type="molecule type" value="Genomic_DNA"/>
</dbReference>
<name>A0A167QY38_PHYB8</name>
<organism evidence="1 2">
    <name type="scientific">Phycomyces blakesleeanus (strain ATCC 8743b / DSM 1359 / FGSC 10004 / NBRC 33097 / NRRL 1555)</name>
    <dbReference type="NCBI Taxonomy" id="763407"/>
    <lineage>
        <taxon>Eukaryota</taxon>
        <taxon>Fungi</taxon>
        <taxon>Fungi incertae sedis</taxon>
        <taxon>Mucoromycota</taxon>
        <taxon>Mucoromycotina</taxon>
        <taxon>Mucoromycetes</taxon>
        <taxon>Mucorales</taxon>
        <taxon>Phycomycetaceae</taxon>
        <taxon>Phycomyces</taxon>
    </lineage>
</organism>
<gene>
    <name evidence="1" type="ORF">PHYBLDRAFT_161100</name>
</gene>
<dbReference type="Proteomes" id="UP000077315">
    <property type="component" value="Unassembled WGS sequence"/>
</dbReference>
<dbReference type="VEuPathDB" id="FungiDB:PHYBLDRAFT_161100"/>
<dbReference type="AlphaFoldDB" id="A0A167QY38"/>